<proteinExistence type="predicted"/>
<reference evidence="1 2" key="1">
    <citation type="submission" date="2019-03" db="EMBL/GenBank/DDBJ databases">
        <title>Single cell metagenomics reveals metabolic interactions within the superorganism composed of flagellate Streblomastix strix and complex community of Bacteroidetes bacteria on its surface.</title>
        <authorList>
            <person name="Treitli S.C."/>
            <person name="Kolisko M."/>
            <person name="Husnik F."/>
            <person name="Keeling P."/>
            <person name="Hampl V."/>
        </authorList>
    </citation>
    <scope>NUCLEOTIDE SEQUENCE [LARGE SCALE GENOMIC DNA]</scope>
    <source>
        <strain evidence="1">ST1C</strain>
    </source>
</reference>
<accession>A0A5J4VKK6</accession>
<protein>
    <submittedName>
        <fullName evidence="1">Uncharacterized protein</fullName>
    </submittedName>
</protein>
<sequence length="113" mass="13213">MALPFIRNTNYRLRKPDMLYVEVQDPEKLGFVIQLVLSEFLLLFHHSVPLITSLNKFAFLFNSRGRDNERQLVKVSLDCYSLQRLFVDVMLWLSFSKEESQVVAPPVNTSRHA</sequence>
<dbReference type="Proteomes" id="UP000324800">
    <property type="component" value="Unassembled WGS sequence"/>
</dbReference>
<organism evidence="1 2">
    <name type="scientific">Streblomastix strix</name>
    <dbReference type="NCBI Taxonomy" id="222440"/>
    <lineage>
        <taxon>Eukaryota</taxon>
        <taxon>Metamonada</taxon>
        <taxon>Preaxostyla</taxon>
        <taxon>Oxymonadida</taxon>
        <taxon>Streblomastigidae</taxon>
        <taxon>Streblomastix</taxon>
    </lineage>
</organism>
<evidence type="ECO:0000313" key="2">
    <source>
        <dbReference type="Proteomes" id="UP000324800"/>
    </source>
</evidence>
<dbReference type="AlphaFoldDB" id="A0A5J4VKK6"/>
<name>A0A5J4VKK6_9EUKA</name>
<gene>
    <name evidence="1" type="ORF">EZS28_021467</name>
</gene>
<comment type="caution">
    <text evidence="1">The sequence shown here is derived from an EMBL/GenBank/DDBJ whole genome shotgun (WGS) entry which is preliminary data.</text>
</comment>
<evidence type="ECO:0000313" key="1">
    <source>
        <dbReference type="EMBL" id="KAA6383004.1"/>
    </source>
</evidence>
<dbReference type="EMBL" id="SNRW01006470">
    <property type="protein sequence ID" value="KAA6383004.1"/>
    <property type="molecule type" value="Genomic_DNA"/>
</dbReference>